<protein>
    <submittedName>
        <fullName evidence="2">Uncharacterized protein</fullName>
    </submittedName>
</protein>
<dbReference type="RefSeq" id="WP_104057665.1">
    <property type="nucleotide sequence ID" value="NZ_PREZ01000003.1"/>
</dbReference>
<organism evidence="2 3">
    <name type="scientific">Jeotgalibacillus proteolyticus</name>
    <dbReference type="NCBI Taxonomy" id="2082395"/>
    <lineage>
        <taxon>Bacteria</taxon>
        <taxon>Bacillati</taxon>
        <taxon>Bacillota</taxon>
        <taxon>Bacilli</taxon>
        <taxon>Bacillales</taxon>
        <taxon>Caryophanaceae</taxon>
        <taxon>Jeotgalibacillus</taxon>
    </lineage>
</organism>
<evidence type="ECO:0000313" key="2">
    <source>
        <dbReference type="EMBL" id="PPA70916.1"/>
    </source>
</evidence>
<feature type="transmembrane region" description="Helical" evidence="1">
    <location>
        <begin position="32"/>
        <end position="51"/>
    </location>
</feature>
<reference evidence="2 3" key="1">
    <citation type="submission" date="2018-02" db="EMBL/GenBank/DDBJ databases">
        <title>Jeotgalibacillus proteolyticum sp. nov. a protease producing bacterium isolated from ocean sediments of Laizhou Bay.</title>
        <authorList>
            <person name="Li Y."/>
        </authorList>
    </citation>
    <scope>NUCLEOTIDE SEQUENCE [LARGE SCALE GENOMIC DNA]</scope>
    <source>
        <strain evidence="2 3">22-7</strain>
    </source>
</reference>
<comment type="caution">
    <text evidence="2">The sequence shown here is derived from an EMBL/GenBank/DDBJ whole genome shotgun (WGS) entry which is preliminary data.</text>
</comment>
<accession>A0A2S5GD43</accession>
<dbReference type="AlphaFoldDB" id="A0A2S5GD43"/>
<sequence>MINHKVKYMILILPTFILTVVLLYLLPPSKSFLAMSPLFLGWIVYYTWRYVENKSDNEKTI</sequence>
<keyword evidence="1" id="KW-1133">Transmembrane helix</keyword>
<evidence type="ECO:0000256" key="1">
    <source>
        <dbReference type="SAM" id="Phobius"/>
    </source>
</evidence>
<dbReference type="OrthoDB" id="2454285at2"/>
<gene>
    <name evidence="2" type="ORF">C4B60_09010</name>
</gene>
<dbReference type="Proteomes" id="UP000239047">
    <property type="component" value="Unassembled WGS sequence"/>
</dbReference>
<keyword evidence="3" id="KW-1185">Reference proteome</keyword>
<evidence type="ECO:0000313" key="3">
    <source>
        <dbReference type="Proteomes" id="UP000239047"/>
    </source>
</evidence>
<proteinExistence type="predicted"/>
<keyword evidence="1" id="KW-0472">Membrane</keyword>
<feature type="transmembrane region" description="Helical" evidence="1">
    <location>
        <begin position="7"/>
        <end position="26"/>
    </location>
</feature>
<name>A0A2S5GD43_9BACL</name>
<dbReference type="EMBL" id="PREZ01000003">
    <property type="protein sequence ID" value="PPA70916.1"/>
    <property type="molecule type" value="Genomic_DNA"/>
</dbReference>
<keyword evidence="1" id="KW-0812">Transmembrane</keyword>